<name>A0A0A9GMN2_ARUDO</name>
<dbReference type="EMBL" id="GBRH01174080">
    <property type="protein sequence ID" value="JAE23816.1"/>
    <property type="molecule type" value="Transcribed_RNA"/>
</dbReference>
<accession>A0A0A9GMN2</accession>
<proteinExistence type="predicted"/>
<organism evidence="1">
    <name type="scientific">Arundo donax</name>
    <name type="common">Giant reed</name>
    <name type="synonym">Donax arundinaceus</name>
    <dbReference type="NCBI Taxonomy" id="35708"/>
    <lineage>
        <taxon>Eukaryota</taxon>
        <taxon>Viridiplantae</taxon>
        <taxon>Streptophyta</taxon>
        <taxon>Embryophyta</taxon>
        <taxon>Tracheophyta</taxon>
        <taxon>Spermatophyta</taxon>
        <taxon>Magnoliopsida</taxon>
        <taxon>Liliopsida</taxon>
        <taxon>Poales</taxon>
        <taxon>Poaceae</taxon>
        <taxon>PACMAD clade</taxon>
        <taxon>Arundinoideae</taxon>
        <taxon>Arundineae</taxon>
        <taxon>Arundo</taxon>
    </lineage>
</organism>
<protein>
    <submittedName>
        <fullName evidence="1">Uncharacterized protein</fullName>
    </submittedName>
</protein>
<reference evidence="1" key="1">
    <citation type="submission" date="2014-09" db="EMBL/GenBank/DDBJ databases">
        <authorList>
            <person name="Magalhaes I.L.F."/>
            <person name="Oliveira U."/>
            <person name="Santos F.R."/>
            <person name="Vidigal T.H.D.A."/>
            <person name="Brescovit A.D."/>
            <person name="Santos A.J."/>
        </authorList>
    </citation>
    <scope>NUCLEOTIDE SEQUENCE</scope>
    <source>
        <tissue evidence="1">Shoot tissue taken approximately 20 cm above the soil surface</tissue>
    </source>
</reference>
<reference evidence="1" key="2">
    <citation type="journal article" date="2015" name="Data Brief">
        <title>Shoot transcriptome of the giant reed, Arundo donax.</title>
        <authorList>
            <person name="Barrero R.A."/>
            <person name="Guerrero F.D."/>
            <person name="Moolhuijzen P."/>
            <person name="Goolsby J.A."/>
            <person name="Tidwell J."/>
            <person name="Bellgard S.E."/>
            <person name="Bellgard M.I."/>
        </authorList>
    </citation>
    <scope>NUCLEOTIDE SEQUENCE</scope>
    <source>
        <tissue evidence="1">Shoot tissue taken approximately 20 cm above the soil surface</tissue>
    </source>
</reference>
<dbReference type="AlphaFoldDB" id="A0A0A9GMN2"/>
<sequence>MLLLLWFCQNSVAKLFCKNEKTGKMFLIKG</sequence>
<evidence type="ECO:0000313" key="1">
    <source>
        <dbReference type="EMBL" id="JAE23816.1"/>
    </source>
</evidence>